<sequence>MPEIRLLRNLKKKDIDGKICLLRVDFNVEDIKDALRPTASLPTMKFLLKNGSRLLILSHRGRPKGVEQRFSLKPFVAFLQKNLKERTVFLTKIPSTLPDNGKVFLLENLRFWPEEGANDRNFARRLAGLGDFYVNDAFAVSHRANASVTQLPKFLPSYAGLLLEKEVTTLSGVMTRPKKPLVVIFGGSKIEDKLSVIKNLLPKATKVLLGSSVFNQNSSLPKSLKIRKPIDWLTENGAARDIGALTIKEYCSEIKQAKTVIWNGPVGLFENPKYAGGSIALARCLAGLSVFAVVGGGETTQLVLKLNLQNKISFLSTGGGAMLEFLAGKKLPGIVALK</sequence>
<dbReference type="AlphaFoldDB" id="A0A1G1ZHY5"/>
<organism evidence="10 11">
    <name type="scientific">Candidatus Harrisonbacteria bacterium RIFCSPHIGHO2_12_FULL_48_16</name>
    <dbReference type="NCBI Taxonomy" id="1798405"/>
    <lineage>
        <taxon>Bacteria</taxon>
        <taxon>Candidatus Harrisoniibacteriota</taxon>
    </lineage>
</organism>
<dbReference type="GO" id="GO:0005829">
    <property type="term" value="C:cytosol"/>
    <property type="evidence" value="ECO:0007669"/>
    <property type="project" value="TreeGrafter"/>
</dbReference>
<gene>
    <name evidence="10" type="ORF">A3E64_01885</name>
</gene>
<dbReference type="GO" id="GO:0004618">
    <property type="term" value="F:phosphoglycerate kinase activity"/>
    <property type="evidence" value="ECO:0007669"/>
    <property type="project" value="UniProtKB-EC"/>
</dbReference>
<dbReference type="EMBL" id="MHJH01000033">
    <property type="protein sequence ID" value="OGY63776.1"/>
    <property type="molecule type" value="Genomic_DNA"/>
</dbReference>
<reference evidence="10 11" key="1">
    <citation type="journal article" date="2016" name="Nat. Commun.">
        <title>Thousands of microbial genomes shed light on interconnected biogeochemical processes in an aquifer system.</title>
        <authorList>
            <person name="Anantharaman K."/>
            <person name="Brown C.T."/>
            <person name="Hug L.A."/>
            <person name="Sharon I."/>
            <person name="Castelle C.J."/>
            <person name="Probst A.J."/>
            <person name="Thomas B.C."/>
            <person name="Singh A."/>
            <person name="Wilkins M.J."/>
            <person name="Karaoz U."/>
            <person name="Brodie E.L."/>
            <person name="Williams K.H."/>
            <person name="Hubbard S.S."/>
            <person name="Banfield J.F."/>
        </authorList>
    </citation>
    <scope>NUCLEOTIDE SEQUENCE [LARGE SCALE GENOMIC DNA]</scope>
</reference>
<feature type="binding site" evidence="7">
    <location>
        <begin position="59"/>
        <end position="62"/>
    </location>
    <ligand>
        <name>substrate</name>
    </ligand>
</feature>
<accession>A0A1G1ZHY5</accession>
<evidence type="ECO:0000256" key="9">
    <source>
        <dbReference type="RuleBase" id="RU000532"/>
    </source>
</evidence>
<keyword evidence="3 9" id="KW-0808">Transferase</keyword>
<dbReference type="PANTHER" id="PTHR11406:SF23">
    <property type="entry name" value="PHOSPHOGLYCERATE KINASE 1, CHLOROPLASTIC-RELATED"/>
    <property type="match status" value="1"/>
</dbReference>
<dbReference type="InterPro" id="IPR015824">
    <property type="entry name" value="Phosphoglycerate_kinase_N"/>
</dbReference>
<feature type="binding site" evidence="7">
    <location>
        <begin position="25"/>
        <end position="27"/>
    </location>
    <ligand>
        <name>substrate</name>
    </ligand>
</feature>
<proteinExistence type="inferred from homology"/>
<evidence type="ECO:0000313" key="10">
    <source>
        <dbReference type="EMBL" id="OGY63776.1"/>
    </source>
</evidence>
<comment type="similarity">
    <text evidence="9">Belongs to the phosphoglycerate kinase family.</text>
</comment>
<feature type="binding site" evidence="7">
    <location>
        <position position="110"/>
    </location>
    <ligand>
        <name>(2R)-3-phosphoglycerate</name>
        <dbReference type="ChEBI" id="CHEBI:58272"/>
    </ligand>
</feature>
<comment type="caution">
    <text evidence="10">The sequence shown here is derived from an EMBL/GenBank/DDBJ whole genome shotgun (WGS) entry which is preliminary data.</text>
</comment>
<comment type="catalytic activity">
    <reaction evidence="1 9">
        <text>(2R)-3-phosphoglycerate + ATP = (2R)-3-phospho-glyceroyl phosphate + ADP</text>
        <dbReference type="Rhea" id="RHEA:14801"/>
        <dbReference type="ChEBI" id="CHEBI:30616"/>
        <dbReference type="ChEBI" id="CHEBI:57604"/>
        <dbReference type="ChEBI" id="CHEBI:58272"/>
        <dbReference type="ChEBI" id="CHEBI:456216"/>
        <dbReference type="EC" id="2.7.2.3"/>
    </reaction>
</comment>
<feature type="binding site" evidence="8">
    <location>
        <position position="270"/>
    </location>
    <ligand>
        <name>ATP</name>
        <dbReference type="ChEBI" id="CHEBI:30616"/>
    </ligand>
</feature>
<dbReference type="Proteomes" id="UP000177174">
    <property type="component" value="Unassembled WGS sequence"/>
</dbReference>
<dbReference type="GO" id="GO:0006094">
    <property type="term" value="P:gluconeogenesis"/>
    <property type="evidence" value="ECO:0007669"/>
    <property type="project" value="TreeGrafter"/>
</dbReference>
<dbReference type="EC" id="2.7.2.3" evidence="2 9"/>
<dbReference type="Pfam" id="PF00162">
    <property type="entry name" value="PGK"/>
    <property type="match status" value="2"/>
</dbReference>
<evidence type="ECO:0000256" key="2">
    <source>
        <dbReference type="ARBA" id="ARBA00013061"/>
    </source>
</evidence>
<evidence type="ECO:0000256" key="4">
    <source>
        <dbReference type="ARBA" id="ARBA00022741"/>
    </source>
</evidence>
<evidence type="ECO:0000256" key="1">
    <source>
        <dbReference type="ARBA" id="ARBA00000642"/>
    </source>
</evidence>
<keyword evidence="5 9" id="KW-0418">Kinase</keyword>
<name>A0A1G1ZHY5_9BACT</name>
<feature type="binding site" evidence="7">
    <location>
        <position position="143"/>
    </location>
    <ligand>
        <name>(2R)-3-phosphoglycerate</name>
        <dbReference type="ChEBI" id="CHEBI:58272"/>
    </ligand>
</feature>
<dbReference type="PIRSF" id="PIRSF000724">
    <property type="entry name" value="Pgk"/>
    <property type="match status" value="1"/>
</dbReference>
<keyword evidence="4" id="KW-0547">Nucleotide-binding</keyword>
<evidence type="ECO:0000256" key="3">
    <source>
        <dbReference type="ARBA" id="ARBA00022679"/>
    </source>
</evidence>
<dbReference type="GO" id="GO:0005524">
    <property type="term" value="F:ATP binding"/>
    <property type="evidence" value="ECO:0007669"/>
    <property type="project" value="UniProtKB-KW"/>
</dbReference>
<feature type="binding site" evidence="8">
    <location>
        <position position="193"/>
    </location>
    <ligand>
        <name>ATP</name>
        <dbReference type="ChEBI" id="CHEBI:30616"/>
    </ligand>
</feature>
<keyword evidence="6 8" id="KW-0067">ATP-binding</keyword>
<protein>
    <recommendedName>
        <fullName evidence="2 9">Phosphoglycerate kinase</fullName>
        <ecNumber evidence="2 9">2.7.2.3</ecNumber>
    </recommendedName>
</protein>
<dbReference type="GO" id="GO:0006096">
    <property type="term" value="P:glycolytic process"/>
    <property type="evidence" value="ECO:0007669"/>
    <property type="project" value="InterPro"/>
</dbReference>
<dbReference type="PRINTS" id="PR00477">
    <property type="entry name" value="PHGLYCKINASE"/>
</dbReference>
<dbReference type="InterPro" id="IPR001576">
    <property type="entry name" value="Phosphoglycerate_kinase"/>
</dbReference>
<evidence type="ECO:0000256" key="7">
    <source>
        <dbReference type="PIRSR" id="PIRSR000724-1"/>
    </source>
</evidence>
<evidence type="ECO:0000256" key="5">
    <source>
        <dbReference type="ARBA" id="ARBA00022777"/>
    </source>
</evidence>
<dbReference type="InterPro" id="IPR036043">
    <property type="entry name" value="Phosphoglycerate_kinase_sf"/>
</dbReference>
<dbReference type="STRING" id="1798405.A3E64_01885"/>
<feature type="binding site" evidence="7">
    <location>
        <position position="36"/>
    </location>
    <ligand>
        <name>(2R)-3-phosphoglycerate</name>
        <dbReference type="ChEBI" id="CHEBI:58272"/>
    </ligand>
</feature>
<evidence type="ECO:0000256" key="6">
    <source>
        <dbReference type="ARBA" id="ARBA00022840"/>
    </source>
</evidence>
<evidence type="ECO:0000256" key="8">
    <source>
        <dbReference type="PIRSR" id="PIRSR000724-2"/>
    </source>
</evidence>
<dbReference type="PANTHER" id="PTHR11406">
    <property type="entry name" value="PHOSPHOGLYCERATE KINASE"/>
    <property type="match status" value="1"/>
</dbReference>
<dbReference type="Gene3D" id="3.40.50.1260">
    <property type="entry name" value="Phosphoglycerate kinase, N-terminal domain"/>
    <property type="match status" value="3"/>
</dbReference>
<evidence type="ECO:0000313" key="11">
    <source>
        <dbReference type="Proteomes" id="UP000177174"/>
    </source>
</evidence>
<dbReference type="SUPFAM" id="SSF53748">
    <property type="entry name" value="Phosphoglycerate kinase"/>
    <property type="match status" value="1"/>
</dbReference>
<dbReference type="GO" id="GO:0043531">
    <property type="term" value="F:ADP binding"/>
    <property type="evidence" value="ECO:0007669"/>
    <property type="project" value="TreeGrafter"/>
</dbReference>